<reference evidence="2 3" key="1">
    <citation type="submission" date="2024-07" db="EMBL/GenBank/DDBJ databases">
        <title>Section-level genome sequencing and comparative genomics of Aspergillus sections Usti and Cavernicolus.</title>
        <authorList>
            <consortium name="Lawrence Berkeley National Laboratory"/>
            <person name="Nybo J.L."/>
            <person name="Vesth T.C."/>
            <person name="Theobald S."/>
            <person name="Frisvad J.C."/>
            <person name="Larsen T.O."/>
            <person name="Kjaerboelling I."/>
            <person name="Rothschild-Mancinelli K."/>
            <person name="Lyhne E.K."/>
            <person name="Kogle M.E."/>
            <person name="Barry K."/>
            <person name="Clum A."/>
            <person name="Na H."/>
            <person name="Ledsgaard L."/>
            <person name="Lin J."/>
            <person name="Lipzen A."/>
            <person name="Kuo A."/>
            <person name="Riley R."/>
            <person name="Mondo S."/>
            <person name="LaButti K."/>
            <person name="Haridas S."/>
            <person name="Pangalinan J."/>
            <person name="Salamov A.A."/>
            <person name="Simmons B.A."/>
            <person name="Magnuson J.K."/>
            <person name="Chen J."/>
            <person name="Drula E."/>
            <person name="Henrissat B."/>
            <person name="Wiebenga A."/>
            <person name="Lubbers R.J."/>
            <person name="Gomes A.C."/>
            <person name="Makela M.R."/>
            <person name="Stajich J."/>
            <person name="Grigoriev I.V."/>
            <person name="Mortensen U.H."/>
            <person name="De vries R.P."/>
            <person name="Baker S.E."/>
            <person name="Andersen M.R."/>
        </authorList>
    </citation>
    <scope>NUCLEOTIDE SEQUENCE [LARGE SCALE GENOMIC DNA]</scope>
    <source>
        <strain evidence="2 3">CBS 600.67</strain>
    </source>
</reference>
<feature type="domain" description="Oxidoreductase acuF-like C2H2 type zinc-finger" evidence="1">
    <location>
        <begin position="276"/>
        <end position="303"/>
    </location>
</feature>
<gene>
    <name evidence="2" type="ORF">BDW59DRAFT_138169</name>
</gene>
<name>A0ABR4J1A2_9EURO</name>
<sequence length="503" mass="56804">MALDSIADAANDCREAFGKYLEQPYPGTEKDVTRLHSNFEKWASLLSVGQTGLLSLDRILETNTTTRKRLVDLLLLIARHLRQAYETTVRSQESRAFAERKWVSDNAYSDGYSSSSVKSFNTVVTQMGHINPLKAMKLYMKRLYDFLTLLRATIPEVRYLAPHHQGVDDFGLFADHLVMYKFPSVAQCLKERLVVTMILRRRRLMHLSSWRRRAQAAAPLKLPYPPKTPESPPPAIIADASTRFAVQVSTVVSTAVSVVSEIPQPTPSLPKISETGTFTCPYCYRILRPMRPSKWREHLIKDLEPFVCLHEGCPRPLEVFGDYKLWKSHMQMHDLRWYCDAPSHGAVEIGFKSPTDFEEHLRTEHEGTVPEEQLSLFSRNSARPSSDLPPCCILCSMSLDTTLPFGVIDTWESHYTNHLLSLALPCAYVDQEGGAWSSSGSFSGDSGLSLSTQDMILADEDHEPLMFDEPVPEIEVQDTNTEASPTADDDEWGFIRSRLASRS</sequence>
<proteinExistence type="predicted"/>
<keyword evidence="3" id="KW-1185">Reference proteome</keyword>
<protein>
    <recommendedName>
        <fullName evidence="1">Oxidoreductase acuF-like C2H2 type zinc-finger domain-containing protein</fullName>
    </recommendedName>
</protein>
<evidence type="ECO:0000313" key="2">
    <source>
        <dbReference type="EMBL" id="KAL2833780.1"/>
    </source>
</evidence>
<dbReference type="PANTHER" id="PTHR35391:SF7">
    <property type="entry name" value="C2H2-TYPE DOMAIN-CONTAINING PROTEIN"/>
    <property type="match status" value="1"/>
</dbReference>
<accession>A0ABR4J1A2</accession>
<dbReference type="PANTHER" id="PTHR35391">
    <property type="entry name" value="C2H2-TYPE DOMAIN-CONTAINING PROTEIN-RELATED"/>
    <property type="match status" value="1"/>
</dbReference>
<comment type="caution">
    <text evidence="2">The sequence shown here is derived from an EMBL/GenBank/DDBJ whole genome shotgun (WGS) entry which is preliminary data.</text>
</comment>
<evidence type="ECO:0000259" key="1">
    <source>
        <dbReference type="Pfam" id="PF26082"/>
    </source>
</evidence>
<dbReference type="Proteomes" id="UP001610335">
    <property type="component" value="Unassembled WGS sequence"/>
</dbReference>
<evidence type="ECO:0000313" key="3">
    <source>
        <dbReference type="Proteomes" id="UP001610335"/>
    </source>
</evidence>
<dbReference type="Pfam" id="PF26082">
    <property type="entry name" value="zf-C2H2_AcuF"/>
    <property type="match status" value="1"/>
</dbReference>
<organism evidence="2 3">
    <name type="scientific">Aspergillus cavernicola</name>
    <dbReference type="NCBI Taxonomy" id="176166"/>
    <lineage>
        <taxon>Eukaryota</taxon>
        <taxon>Fungi</taxon>
        <taxon>Dikarya</taxon>
        <taxon>Ascomycota</taxon>
        <taxon>Pezizomycotina</taxon>
        <taxon>Eurotiomycetes</taxon>
        <taxon>Eurotiomycetidae</taxon>
        <taxon>Eurotiales</taxon>
        <taxon>Aspergillaceae</taxon>
        <taxon>Aspergillus</taxon>
        <taxon>Aspergillus subgen. Nidulantes</taxon>
    </lineage>
</organism>
<dbReference type="InterPro" id="IPR058925">
    <property type="entry name" value="zf-C2H2_AcuF"/>
</dbReference>
<dbReference type="EMBL" id="JBFXLS010000003">
    <property type="protein sequence ID" value="KAL2833780.1"/>
    <property type="molecule type" value="Genomic_DNA"/>
</dbReference>